<dbReference type="eggNOG" id="ENOG50311ZJ">
    <property type="taxonomic scope" value="Bacteria"/>
</dbReference>
<dbReference type="OrthoDB" id="2315357at2"/>
<dbReference type="Proteomes" id="UP000051223">
    <property type="component" value="Unassembled WGS sequence"/>
</dbReference>
<keyword evidence="2" id="KW-0732">Signal</keyword>
<feature type="region of interest" description="Disordered" evidence="1">
    <location>
        <begin position="168"/>
        <end position="190"/>
    </location>
</feature>
<evidence type="ECO:0008006" key="5">
    <source>
        <dbReference type="Google" id="ProtNLM"/>
    </source>
</evidence>
<evidence type="ECO:0000256" key="2">
    <source>
        <dbReference type="SAM" id="SignalP"/>
    </source>
</evidence>
<dbReference type="EMBL" id="AZGI01000014">
    <property type="protein sequence ID" value="KRM40578.1"/>
    <property type="molecule type" value="Genomic_DNA"/>
</dbReference>
<protein>
    <recommendedName>
        <fullName evidence="5">Lipoprotein</fullName>
    </recommendedName>
</protein>
<reference evidence="3 4" key="1">
    <citation type="journal article" date="2015" name="Genome Announc.">
        <title>Expanding the biotechnology potential of lactobacilli through comparative genomics of 213 strains and associated genera.</title>
        <authorList>
            <person name="Sun Z."/>
            <person name="Harris H.M."/>
            <person name="McCann A."/>
            <person name="Guo C."/>
            <person name="Argimon S."/>
            <person name="Zhang W."/>
            <person name="Yang X."/>
            <person name="Jeffery I.B."/>
            <person name="Cooney J.C."/>
            <person name="Kagawa T.F."/>
            <person name="Liu W."/>
            <person name="Song Y."/>
            <person name="Salvetti E."/>
            <person name="Wrobel A."/>
            <person name="Rasinkangas P."/>
            <person name="Parkhill J."/>
            <person name="Rea M.C."/>
            <person name="O'Sullivan O."/>
            <person name="Ritari J."/>
            <person name="Douillard F.P."/>
            <person name="Paul Ross R."/>
            <person name="Yang R."/>
            <person name="Briner A.E."/>
            <person name="Felis G.E."/>
            <person name="de Vos W.M."/>
            <person name="Barrangou R."/>
            <person name="Klaenhammer T.R."/>
            <person name="Caufield P.W."/>
            <person name="Cui Y."/>
            <person name="Zhang H."/>
            <person name="O'Toole P.W."/>
        </authorList>
    </citation>
    <scope>NUCLEOTIDE SEQUENCE [LARGE SCALE GENOMIC DNA]</scope>
    <source>
        <strain evidence="3 4">DSM 5661</strain>
    </source>
</reference>
<feature type="chain" id="PRO_5038747913" description="Lipoprotein" evidence="2">
    <location>
        <begin position="19"/>
        <end position="350"/>
    </location>
</feature>
<dbReference type="STRING" id="1423754.FC39_GL000393"/>
<dbReference type="PROSITE" id="PS51257">
    <property type="entry name" value="PROKAR_LIPOPROTEIN"/>
    <property type="match status" value="1"/>
</dbReference>
<organism evidence="3 4">
    <name type="scientific">Lactobacillus hamsteri DSM 5661 = JCM 6256</name>
    <dbReference type="NCBI Taxonomy" id="1423754"/>
    <lineage>
        <taxon>Bacteria</taxon>
        <taxon>Bacillati</taxon>
        <taxon>Bacillota</taxon>
        <taxon>Bacilli</taxon>
        <taxon>Lactobacillales</taxon>
        <taxon>Lactobacillaceae</taxon>
        <taxon>Lactobacillus</taxon>
    </lineage>
</organism>
<evidence type="ECO:0000256" key="1">
    <source>
        <dbReference type="SAM" id="MobiDB-lite"/>
    </source>
</evidence>
<sequence length="350" mass="38722">MRKIGKVSIILLAGLALAGCSQKKEKSTKGNDQLKVTKVKKRPSKMGHLSANDLSPQKTVAVITAYAGNRYAGGWNKALSKGQADGLQVSLRNQDDYSYMKDGSGVAYMVAANAGYTLKQDGNDNIYYLFSNGKEIESVSMKQMVDYLNKRNSDALVNNLAKNAKVNDDRASFDGDDSSNSSASASGKKSNIQGDKGLFNVPSGMQGTWYTYSKYHKKIITLVMNKNKISGTEFKQPLELHTIDESFVEDNSYYKMPKSYQNATKNWGMVQVPNKRINGIDFMNVRSWMQDAGDGEYYGLHTEKGQTVLVEGAGAGALIDEVYWKTPALANQYKNVKFGDLKYFELPDED</sequence>
<keyword evidence="4" id="KW-1185">Reference proteome</keyword>
<proteinExistence type="predicted"/>
<evidence type="ECO:0000313" key="3">
    <source>
        <dbReference type="EMBL" id="KRM40578.1"/>
    </source>
</evidence>
<gene>
    <name evidence="3" type="ORF">FC39_GL000393</name>
</gene>
<dbReference type="PATRIC" id="fig|1423754.3.peg.407"/>
<name>A0A0R1YE02_9LACO</name>
<dbReference type="RefSeq" id="WP_025080749.1">
    <property type="nucleotide sequence ID" value="NZ_AZGI01000014.1"/>
</dbReference>
<feature type="compositionally biased region" description="Low complexity" evidence="1">
    <location>
        <begin position="178"/>
        <end position="190"/>
    </location>
</feature>
<evidence type="ECO:0000313" key="4">
    <source>
        <dbReference type="Proteomes" id="UP000051223"/>
    </source>
</evidence>
<comment type="caution">
    <text evidence="3">The sequence shown here is derived from an EMBL/GenBank/DDBJ whole genome shotgun (WGS) entry which is preliminary data.</text>
</comment>
<feature type="signal peptide" evidence="2">
    <location>
        <begin position="1"/>
        <end position="18"/>
    </location>
</feature>
<dbReference type="AlphaFoldDB" id="A0A0R1YE02"/>
<accession>A0A0R1YE02</accession>